<dbReference type="Proteomes" id="UP000789525">
    <property type="component" value="Unassembled WGS sequence"/>
</dbReference>
<proteinExistence type="predicted"/>
<sequence>MSSNKDSTVKDNSSNTNNNNPGTVIQTPSNLRSNQRTSNPNRQRNTRRNRRDDPDYDPEDDDNFHERNPLYYVSTEYAQYCLDNGDYSRLSRKEALDILDQQ</sequence>
<keyword evidence="2" id="KW-1185">Reference proteome</keyword>
<reference evidence="1" key="1">
    <citation type="submission" date="2021-06" db="EMBL/GenBank/DDBJ databases">
        <authorList>
            <person name="Kallberg Y."/>
            <person name="Tangrot J."/>
            <person name="Rosling A."/>
        </authorList>
    </citation>
    <scope>NUCLEOTIDE SEQUENCE</scope>
    <source>
        <strain evidence="1">CL356</strain>
    </source>
</reference>
<comment type="caution">
    <text evidence="1">The sequence shown here is derived from an EMBL/GenBank/DDBJ whole genome shotgun (WGS) entry which is preliminary data.</text>
</comment>
<evidence type="ECO:0000313" key="1">
    <source>
        <dbReference type="EMBL" id="CAG8576132.1"/>
    </source>
</evidence>
<protein>
    <submittedName>
        <fullName evidence="1">13610_t:CDS:1</fullName>
    </submittedName>
</protein>
<evidence type="ECO:0000313" key="2">
    <source>
        <dbReference type="Proteomes" id="UP000789525"/>
    </source>
</evidence>
<name>A0ACA9M824_9GLOM</name>
<organism evidence="1 2">
    <name type="scientific">Acaulospora colombiana</name>
    <dbReference type="NCBI Taxonomy" id="27376"/>
    <lineage>
        <taxon>Eukaryota</taxon>
        <taxon>Fungi</taxon>
        <taxon>Fungi incertae sedis</taxon>
        <taxon>Mucoromycota</taxon>
        <taxon>Glomeromycotina</taxon>
        <taxon>Glomeromycetes</taxon>
        <taxon>Diversisporales</taxon>
        <taxon>Acaulosporaceae</taxon>
        <taxon>Acaulospora</taxon>
    </lineage>
</organism>
<dbReference type="EMBL" id="CAJVPT010011068">
    <property type="protein sequence ID" value="CAG8576132.1"/>
    <property type="molecule type" value="Genomic_DNA"/>
</dbReference>
<gene>
    <name evidence="1" type="ORF">ACOLOM_LOCUS5789</name>
</gene>
<accession>A0ACA9M824</accession>